<dbReference type="Proteomes" id="UP000593565">
    <property type="component" value="Unassembled WGS sequence"/>
</dbReference>
<name>A0A7J6AH54_AMEME</name>
<proteinExistence type="predicted"/>
<accession>A0A7J6AH54</accession>
<evidence type="ECO:0000313" key="3">
    <source>
        <dbReference type="Proteomes" id="UP000593565"/>
    </source>
</evidence>
<evidence type="ECO:0000313" key="2">
    <source>
        <dbReference type="EMBL" id="KAF4082255.1"/>
    </source>
</evidence>
<feature type="region of interest" description="Disordered" evidence="1">
    <location>
        <begin position="1"/>
        <end position="24"/>
    </location>
</feature>
<keyword evidence="3" id="KW-1185">Reference proteome</keyword>
<sequence>MKAEKTSGSALLPATRTGPTYKEERNEQSFNWCGDLGVTGARLDRGRRRSVGRVTMCPRSHWSRQETFRQAPPICYMKGTRGLRDEEVLRNKWHPLKCSSSVPSGLAAPAENDSPWERSVHRIGPCDV</sequence>
<protein>
    <submittedName>
        <fullName evidence="2">Uncharacterized protein</fullName>
    </submittedName>
</protein>
<reference evidence="2 3" key="1">
    <citation type="submission" date="2020-02" db="EMBL/GenBank/DDBJ databases">
        <title>A chromosome-scale genome assembly of the black bullhead catfish (Ameiurus melas).</title>
        <authorList>
            <person name="Wen M."/>
            <person name="Zham M."/>
            <person name="Cabau C."/>
            <person name="Klopp C."/>
            <person name="Donnadieu C."/>
            <person name="Roques C."/>
            <person name="Bouchez O."/>
            <person name="Lampietro C."/>
            <person name="Jouanno E."/>
            <person name="Herpin A."/>
            <person name="Louis A."/>
            <person name="Berthelot C."/>
            <person name="Parey E."/>
            <person name="Roest-Crollius H."/>
            <person name="Braasch I."/>
            <person name="Postlethwait J."/>
            <person name="Robinson-Rechavi M."/>
            <person name="Echchiki A."/>
            <person name="Begum T."/>
            <person name="Montfort J."/>
            <person name="Schartl M."/>
            <person name="Bobe J."/>
            <person name="Guiguen Y."/>
        </authorList>
    </citation>
    <scope>NUCLEOTIDE SEQUENCE [LARGE SCALE GENOMIC DNA]</scope>
    <source>
        <strain evidence="2">M_S1</strain>
        <tissue evidence="2">Blood</tissue>
    </source>
</reference>
<evidence type="ECO:0000256" key="1">
    <source>
        <dbReference type="SAM" id="MobiDB-lite"/>
    </source>
</evidence>
<organism evidence="2 3">
    <name type="scientific">Ameiurus melas</name>
    <name type="common">Black bullhead</name>
    <name type="synonym">Silurus melas</name>
    <dbReference type="NCBI Taxonomy" id="219545"/>
    <lineage>
        <taxon>Eukaryota</taxon>
        <taxon>Metazoa</taxon>
        <taxon>Chordata</taxon>
        <taxon>Craniata</taxon>
        <taxon>Vertebrata</taxon>
        <taxon>Euteleostomi</taxon>
        <taxon>Actinopterygii</taxon>
        <taxon>Neopterygii</taxon>
        <taxon>Teleostei</taxon>
        <taxon>Ostariophysi</taxon>
        <taxon>Siluriformes</taxon>
        <taxon>Ictaluridae</taxon>
        <taxon>Ameiurus</taxon>
    </lineage>
</organism>
<comment type="caution">
    <text evidence="2">The sequence shown here is derived from an EMBL/GenBank/DDBJ whole genome shotgun (WGS) entry which is preliminary data.</text>
</comment>
<dbReference type="EMBL" id="JAAGNN010000012">
    <property type="protein sequence ID" value="KAF4082255.1"/>
    <property type="molecule type" value="Genomic_DNA"/>
</dbReference>
<gene>
    <name evidence="2" type="ORF">AMELA_G00149470</name>
</gene>
<dbReference type="AlphaFoldDB" id="A0A7J6AH54"/>